<dbReference type="OrthoDB" id="3942738at2759"/>
<dbReference type="Proteomes" id="UP000235371">
    <property type="component" value="Unassembled WGS sequence"/>
</dbReference>
<reference evidence="1 2" key="1">
    <citation type="submission" date="2016-04" db="EMBL/GenBank/DDBJ databases">
        <title>A degradative enzymes factory behind the ericoid mycorrhizal symbiosis.</title>
        <authorList>
            <consortium name="DOE Joint Genome Institute"/>
            <person name="Martino E."/>
            <person name="Morin E."/>
            <person name="Grelet G."/>
            <person name="Kuo A."/>
            <person name="Kohler A."/>
            <person name="Daghino S."/>
            <person name="Barry K."/>
            <person name="Choi C."/>
            <person name="Cichocki N."/>
            <person name="Clum A."/>
            <person name="Copeland A."/>
            <person name="Hainaut M."/>
            <person name="Haridas S."/>
            <person name="Labutti K."/>
            <person name="Lindquist E."/>
            <person name="Lipzen A."/>
            <person name="Khouja H.-R."/>
            <person name="Murat C."/>
            <person name="Ohm R."/>
            <person name="Olson A."/>
            <person name="Spatafora J."/>
            <person name="Veneault-Fourrey C."/>
            <person name="Henrissat B."/>
            <person name="Grigoriev I."/>
            <person name="Martin F."/>
            <person name="Perotto S."/>
        </authorList>
    </citation>
    <scope>NUCLEOTIDE SEQUENCE [LARGE SCALE GENOMIC DNA]</scope>
    <source>
        <strain evidence="1 2">E</strain>
    </source>
</reference>
<feature type="non-terminal residue" evidence="1">
    <location>
        <position position="1"/>
    </location>
</feature>
<evidence type="ECO:0000313" key="1">
    <source>
        <dbReference type="EMBL" id="PMD63649.1"/>
    </source>
</evidence>
<evidence type="ECO:0000313" key="2">
    <source>
        <dbReference type="Proteomes" id="UP000235371"/>
    </source>
</evidence>
<accession>A0A2J6TKU9</accession>
<organism evidence="1 2">
    <name type="scientific">Hyaloscypha bicolor E</name>
    <dbReference type="NCBI Taxonomy" id="1095630"/>
    <lineage>
        <taxon>Eukaryota</taxon>
        <taxon>Fungi</taxon>
        <taxon>Dikarya</taxon>
        <taxon>Ascomycota</taxon>
        <taxon>Pezizomycotina</taxon>
        <taxon>Leotiomycetes</taxon>
        <taxon>Helotiales</taxon>
        <taxon>Hyaloscyphaceae</taxon>
        <taxon>Hyaloscypha</taxon>
        <taxon>Hyaloscypha bicolor</taxon>
    </lineage>
</organism>
<dbReference type="EMBL" id="KZ613780">
    <property type="protein sequence ID" value="PMD63649.1"/>
    <property type="molecule type" value="Genomic_DNA"/>
</dbReference>
<name>A0A2J6TKU9_9HELO</name>
<dbReference type="RefSeq" id="XP_024740553.1">
    <property type="nucleotide sequence ID" value="XM_024879645.1"/>
</dbReference>
<dbReference type="InParanoid" id="A0A2J6TKU9"/>
<dbReference type="AlphaFoldDB" id="A0A2J6TKU9"/>
<keyword evidence="2" id="KW-1185">Reference proteome</keyword>
<evidence type="ECO:0008006" key="3">
    <source>
        <dbReference type="Google" id="ProtNLM"/>
    </source>
</evidence>
<protein>
    <recommendedName>
        <fullName evidence="3">HTH psq-type domain-containing protein</fullName>
    </recommendedName>
</protein>
<proteinExistence type="predicted"/>
<gene>
    <name evidence="1" type="ORF">K444DRAFT_609841</name>
</gene>
<dbReference type="GeneID" id="36587722"/>
<sequence>MVNEEDMRKALAEIESSEAPDYAVIARKYGLTRSTLSRRARGLTTSRAEF</sequence>